<dbReference type="Proteomes" id="UP000190044">
    <property type="component" value="Unassembled WGS sequence"/>
</dbReference>
<evidence type="ECO:0000313" key="2">
    <source>
        <dbReference type="Proteomes" id="UP000190044"/>
    </source>
</evidence>
<organism evidence="1 2">
    <name type="scientific">Sphingopyxis flava</name>
    <dbReference type="NCBI Taxonomy" id="1507287"/>
    <lineage>
        <taxon>Bacteria</taxon>
        <taxon>Pseudomonadati</taxon>
        <taxon>Pseudomonadota</taxon>
        <taxon>Alphaproteobacteria</taxon>
        <taxon>Sphingomonadales</taxon>
        <taxon>Sphingomonadaceae</taxon>
        <taxon>Sphingopyxis</taxon>
    </lineage>
</organism>
<accession>A0A1T5AQF2</accession>
<proteinExistence type="predicted"/>
<keyword evidence="2" id="KW-1185">Reference proteome</keyword>
<name>A0A1T5AQF2_9SPHN</name>
<protein>
    <submittedName>
        <fullName evidence="1">Uncharacterized protein</fullName>
    </submittedName>
</protein>
<reference evidence="2" key="1">
    <citation type="submission" date="2017-02" db="EMBL/GenBank/DDBJ databases">
        <authorList>
            <person name="Varghese N."/>
            <person name="Submissions S."/>
        </authorList>
    </citation>
    <scope>NUCLEOTIDE SEQUENCE [LARGE SCALE GENOMIC DNA]</scope>
    <source>
        <strain evidence="2">R11H</strain>
    </source>
</reference>
<gene>
    <name evidence="1" type="ORF">SAMN06295937_100475</name>
</gene>
<sequence length="271" mass="29636">MPRLRLAPWLLRIIEFGDQPPLFVALRFQALQHAVELLQLGLRGASVLGGRRCGFLPVELLLALRIGGEARAARGGEHTPAARPAIAARNLVQFGNGQIVERNDVRLAILRAIAGELPFPLGPVHFRPIKAGDFLAPLSCHDQQSDNRAEAAMARGRLGPDSGKLRVAKPAFARLDRRGCLHPSMGLRSMSPRLIAHLNRRRRTANTFRLLAIWSVGSRSNTATTSTRVTVGSGLSRRTGFTWSFSDRLTRVTQPLPLQACAIEGRRAFGS</sequence>
<dbReference type="EMBL" id="FUYP01000004">
    <property type="protein sequence ID" value="SKB36823.1"/>
    <property type="molecule type" value="Genomic_DNA"/>
</dbReference>
<evidence type="ECO:0000313" key="1">
    <source>
        <dbReference type="EMBL" id="SKB36823.1"/>
    </source>
</evidence>
<dbReference type="RefSeq" id="WP_176141510.1">
    <property type="nucleotide sequence ID" value="NZ_FUYP01000004.1"/>
</dbReference>
<dbReference type="AlphaFoldDB" id="A0A1T5AQF2"/>